<proteinExistence type="predicted"/>
<dbReference type="PANTHER" id="PTHR11614">
    <property type="entry name" value="PHOSPHOLIPASE-RELATED"/>
    <property type="match status" value="1"/>
</dbReference>
<evidence type="ECO:0000313" key="3">
    <source>
        <dbReference type="Proteomes" id="UP001595530"/>
    </source>
</evidence>
<keyword evidence="2" id="KW-0378">Hydrolase</keyword>
<dbReference type="Gene3D" id="3.40.50.1820">
    <property type="entry name" value="alpha/beta hydrolase"/>
    <property type="match status" value="1"/>
</dbReference>
<evidence type="ECO:0000259" key="1">
    <source>
        <dbReference type="Pfam" id="PF12146"/>
    </source>
</evidence>
<name>A0ABV7F584_9BURK</name>
<feature type="domain" description="Serine aminopeptidase S33" evidence="1">
    <location>
        <begin position="37"/>
        <end position="265"/>
    </location>
</feature>
<reference evidence="3" key="1">
    <citation type="journal article" date="2019" name="Int. J. Syst. Evol. Microbiol.">
        <title>The Global Catalogue of Microorganisms (GCM) 10K type strain sequencing project: providing services to taxonomists for standard genome sequencing and annotation.</title>
        <authorList>
            <consortium name="The Broad Institute Genomics Platform"/>
            <consortium name="The Broad Institute Genome Sequencing Center for Infectious Disease"/>
            <person name="Wu L."/>
            <person name="Ma J."/>
        </authorList>
    </citation>
    <scope>NUCLEOTIDE SEQUENCE [LARGE SCALE GENOMIC DNA]</scope>
    <source>
        <strain evidence="3">KCTC 42986</strain>
    </source>
</reference>
<dbReference type="SUPFAM" id="SSF53474">
    <property type="entry name" value="alpha/beta-Hydrolases"/>
    <property type="match status" value="1"/>
</dbReference>
<dbReference type="InterPro" id="IPR029058">
    <property type="entry name" value="AB_hydrolase_fold"/>
</dbReference>
<dbReference type="InterPro" id="IPR051044">
    <property type="entry name" value="MAG_DAG_Lipase"/>
</dbReference>
<dbReference type="EMBL" id="JBHRTP010000045">
    <property type="protein sequence ID" value="MFC3109228.1"/>
    <property type="molecule type" value="Genomic_DNA"/>
</dbReference>
<dbReference type="Pfam" id="PF12146">
    <property type="entry name" value="Hydrolase_4"/>
    <property type="match status" value="1"/>
</dbReference>
<dbReference type="Proteomes" id="UP001595530">
    <property type="component" value="Unassembled WGS sequence"/>
</dbReference>
<keyword evidence="3" id="KW-1185">Reference proteome</keyword>
<protein>
    <submittedName>
        <fullName evidence="2">Alpha/beta hydrolase</fullName>
    </submittedName>
</protein>
<dbReference type="RefSeq" id="WP_390321956.1">
    <property type="nucleotide sequence ID" value="NZ_JBHRTP010000045.1"/>
</dbReference>
<dbReference type="GO" id="GO:0016787">
    <property type="term" value="F:hydrolase activity"/>
    <property type="evidence" value="ECO:0007669"/>
    <property type="project" value="UniProtKB-KW"/>
</dbReference>
<gene>
    <name evidence="2" type="ORF">ACFOFO_14855</name>
</gene>
<organism evidence="2 3">
    <name type="scientific">Undibacterium arcticum</name>
    <dbReference type="NCBI Taxonomy" id="1762892"/>
    <lineage>
        <taxon>Bacteria</taxon>
        <taxon>Pseudomonadati</taxon>
        <taxon>Pseudomonadota</taxon>
        <taxon>Betaproteobacteria</taxon>
        <taxon>Burkholderiales</taxon>
        <taxon>Oxalobacteraceae</taxon>
        <taxon>Undibacterium</taxon>
    </lineage>
</organism>
<accession>A0ABV7F584</accession>
<evidence type="ECO:0000313" key="2">
    <source>
        <dbReference type="EMBL" id="MFC3109228.1"/>
    </source>
</evidence>
<dbReference type="InterPro" id="IPR022742">
    <property type="entry name" value="Hydrolase_4"/>
</dbReference>
<comment type="caution">
    <text evidence="2">The sequence shown here is derived from an EMBL/GenBank/DDBJ whole genome shotgun (WGS) entry which is preliminary data.</text>
</comment>
<sequence length="284" mass="30771">MPADLTLNTPAVLNAADGTALSFTDFMVDDTAGRCGGIVLMHGLGEHGGRYRHVARFFNDCGWSVRIYDHRGHGRSGGPRGDVPHQDTLLQDAEIVIGDFAHQLGAPPLLFGHSMGGLFAARLALAAKMPLAGLILSSPALALPLSRGQLLLLKILSAIAPGLAVPNGLKTQFLSHDPAVAVAYHSDRLVHGRISARLLHSMRAAVADCQAQAATLAIPVLMVVAGDDRLVDAQGSHLFFRQLPQELRKMHCYDRFYHEIFNEIDAQRVFADVRAWLDVDRRIA</sequence>